<dbReference type="Gene3D" id="1.10.3730.20">
    <property type="match status" value="1"/>
</dbReference>
<keyword evidence="4" id="KW-0614">Plasmid</keyword>
<keyword evidence="1" id="KW-1133">Transmembrane helix</keyword>
<evidence type="ECO:0000313" key="6">
    <source>
        <dbReference type="Proteomes" id="UP001277471"/>
    </source>
</evidence>
<feature type="transmembrane region" description="Helical" evidence="1">
    <location>
        <begin position="42"/>
        <end position="65"/>
    </location>
</feature>
<feature type="transmembrane region" description="Helical" evidence="1">
    <location>
        <begin position="134"/>
        <end position="150"/>
    </location>
</feature>
<dbReference type="PANTHER" id="PTHR22911">
    <property type="entry name" value="ACYL-MALONYL CONDENSING ENZYME-RELATED"/>
    <property type="match status" value="1"/>
</dbReference>
<dbReference type="KEGG" id="abf:AMK58_20260"/>
<reference evidence="4 5" key="1">
    <citation type="submission" date="2018-09" db="EMBL/GenBank/DDBJ databases">
        <title>Whole genome based analysis of evolution and adaptive divergence in Indian and Brazilian strains of Azospirillum brasilense.</title>
        <authorList>
            <person name="Singh C."/>
            <person name="Tripathi A.K."/>
        </authorList>
    </citation>
    <scope>NUCLEOTIDE SEQUENCE [LARGE SCALE GENOMIC DNA]</scope>
    <source>
        <strain evidence="4 5">MTCC4038</strain>
        <plasmid evidence="4 5">p1</plasmid>
    </source>
</reference>
<feature type="domain" description="EamA" evidence="2">
    <location>
        <begin position="161"/>
        <end position="285"/>
    </location>
</feature>
<dbReference type="InterPro" id="IPR037185">
    <property type="entry name" value="EmrE-like"/>
</dbReference>
<evidence type="ECO:0000313" key="4">
    <source>
        <dbReference type="EMBL" id="QCO10773.1"/>
    </source>
</evidence>
<feature type="transmembrane region" description="Helical" evidence="1">
    <location>
        <begin position="12"/>
        <end position="30"/>
    </location>
</feature>
<feature type="transmembrane region" description="Helical" evidence="1">
    <location>
        <begin position="243"/>
        <end position="263"/>
    </location>
</feature>
<dbReference type="Pfam" id="PF00892">
    <property type="entry name" value="EamA"/>
    <property type="match status" value="2"/>
</dbReference>
<dbReference type="SUPFAM" id="SSF103481">
    <property type="entry name" value="Multidrug resistance efflux transporter EmrE"/>
    <property type="match status" value="2"/>
</dbReference>
<feature type="transmembrane region" description="Helical" evidence="1">
    <location>
        <begin position="103"/>
        <end position="122"/>
    </location>
</feature>
<accession>A0A0P0EII7</accession>
<evidence type="ECO:0000313" key="3">
    <source>
        <dbReference type="EMBL" id="MDX5952045.1"/>
    </source>
</evidence>
<keyword evidence="6" id="KW-1185">Reference proteome</keyword>
<dbReference type="EMBL" id="JAWXYC010000003">
    <property type="protein sequence ID" value="MDX5952045.1"/>
    <property type="molecule type" value="Genomic_DNA"/>
</dbReference>
<dbReference type="RefSeq" id="WP_035678337.1">
    <property type="nucleotide sequence ID" value="NZ_CP012915.1"/>
</dbReference>
<dbReference type="EMBL" id="CP032340">
    <property type="protein sequence ID" value="QCO10773.1"/>
    <property type="molecule type" value="Genomic_DNA"/>
</dbReference>
<feature type="transmembrane region" description="Helical" evidence="1">
    <location>
        <begin position="187"/>
        <end position="207"/>
    </location>
</feature>
<dbReference type="AlphaFoldDB" id="A0A0P0EII7"/>
<feature type="domain" description="EamA" evidence="2">
    <location>
        <begin position="16"/>
        <end position="148"/>
    </location>
</feature>
<dbReference type="InterPro" id="IPR000620">
    <property type="entry name" value="EamA_dom"/>
</dbReference>
<sequence>MIASSTPSSAATDTRLGILLMLLGMSLFTINDALGKWLVADYPVAMLLAIRSLFGAMLLAPLILREGVRSVFAVKRLPLHLLRVGCVAGEVACFYWAVRSLPLANVMTIYMAAPLIVTALSVPLLGEKVGWRRWVAVVVGFAGVVIVLNPTGQFDAVPSLVALFGTLVFSTGLISTRLLRDSSNLSLVSFQTFGTGLLGGAALPLVWVPPPGLDFLLLGALGVTALAGHAAMNRSLQLSPAAVVVPFQYVSIIWAVVLDLLVWGTAPTLRIIVGALLIIGSGLFVFHREQALNRGAAAEANASGGPGA</sequence>
<dbReference type="GO" id="GO:0016020">
    <property type="term" value="C:membrane"/>
    <property type="evidence" value="ECO:0007669"/>
    <property type="project" value="InterPro"/>
</dbReference>
<feature type="transmembrane region" description="Helical" evidence="1">
    <location>
        <begin position="269"/>
        <end position="286"/>
    </location>
</feature>
<feature type="transmembrane region" description="Helical" evidence="1">
    <location>
        <begin position="213"/>
        <end position="231"/>
    </location>
</feature>
<dbReference type="PANTHER" id="PTHR22911:SF135">
    <property type="entry name" value="BLR4310 PROTEIN"/>
    <property type="match status" value="1"/>
</dbReference>
<evidence type="ECO:0000313" key="5">
    <source>
        <dbReference type="Proteomes" id="UP000298774"/>
    </source>
</evidence>
<feature type="transmembrane region" description="Helical" evidence="1">
    <location>
        <begin position="156"/>
        <end position="175"/>
    </location>
</feature>
<name>A0A0P0EII7_AZOBR</name>
<dbReference type="GeneID" id="56451437"/>
<organism evidence="4 5">
    <name type="scientific">Azospirillum brasilense</name>
    <dbReference type="NCBI Taxonomy" id="192"/>
    <lineage>
        <taxon>Bacteria</taxon>
        <taxon>Pseudomonadati</taxon>
        <taxon>Pseudomonadota</taxon>
        <taxon>Alphaproteobacteria</taxon>
        <taxon>Rhodospirillales</taxon>
        <taxon>Azospirillaceae</taxon>
        <taxon>Azospirillum</taxon>
    </lineage>
</organism>
<proteinExistence type="predicted"/>
<geneLocation type="plasmid" evidence="4 5">
    <name>p1</name>
</geneLocation>
<dbReference type="Proteomes" id="UP000298774">
    <property type="component" value="Plasmid p1"/>
</dbReference>
<evidence type="ECO:0000256" key="1">
    <source>
        <dbReference type="SAM" id="Phobius"/>
    </source>
</evidence>
<protein>
    <submittedName>
        <fullName evidence="4">DMT family transporter</fullName>
    </submittedName>
</protein>
<dbReference type="Proteomes" id="UP001277471">
    <property type="component" value="Unassembled WGS sequence"/>
</dbReference>
<evidence type="ECO:0000259" key="2">
    <source>
        <dbReference type="Pfam" id="PF00892"/>
    </source>
</evidence>
<feature type="transmembrane region" description="Helical" evidence="1">
    <location>
        <begin position="77"/>
        <end position="97"/>
    </location>
</feature>
<gene>
    <name evidence="4" type="ORF">D3868_17035</name>
    <name evidence="3" type="ORF">SIM66_12685</name>
</gene>
<reference evidence="3 6" key="2">
    <citation type="submission" date="2023-11" db="EMBL/GenBank/DDBJ databases">
        <title>MicrobeMod: A computational toolkit for identifying prokaryotic methylation and restriction-modification with nanopore sequencing.</title>
        <authorList>
            <person name="Crits-Christoph A."/>
            <person name="Kang S.C."/>
            <person name="Lee H."/>
            <person name="Ostrov N."/>
        </authorList>
    </citation>
    <scope>NUCLEOTIDE SEQUENCE [LARGE SCALE GENOMIC DNA]</scope>
    <source>
        <strain evidence="3 6">ATCC 29145</strain>
    </source>
</reference>
<keyword evidence="1" id="KW-0812">Transmembrane</keyword>
<keyword evidence="1" id="KW-0472">Membrane</keyword>